<organism evidence="9 10">
    <name type="scientific">Globodera pallida</name>
    <name type="common">Potato cyst nematode worm</name>
    <name type="synonym">Heterodera pallida</name>
    <dbReference type="NCBI Taxonomy" id="36090"/>
    <lineage>
        <taxon>Eukaryota</taxon>
        <taxon>Metazoa</taxon>
        <taxon>Ecdysozoa</taxon>
        <taxon>Nematoda</taxon>
        <taxon>Chromadorea</taxon>
        <taxon>Rhabditida</taxon>
        <taxon>Tylenchina</taxon>
        <taxon>Tylenchomorpha</taxon>
        <taxon>Tylenchoidea</taxon>
        <taxon>Heteroderidae</taxon>
        <taxon>Heteroderinae</taxon>
        <taxon>Globodera</taxon>
    </lineage>
</organism>
<reference evidence="10" key="3">
    <citation type="submission" date="2016-06" db="UniProtKB">
        <authorList>
            <consortium name="WormBaseParasite"/>
        </authorList>
    </citation>
    <scope>IDENTIFICATION</scope>
</reference>
<evidence type="ECO:0000313" key="9">
    <source>
        <dbReference type="Proteomes" id="UP000050741"/>
    </source>
</evidence>
<evidence type="ECO:0000256" key="2">
    <source>
        <dbReference type="ARBA" id="ARBA00022692"/>
    </source>
</evidence>
<evidence type="ECO:0000256" key="7">
    <source>
        <dbReference type="SAM" id="SignalP"/>
    </source>
</evidence>
<dbReference type="Proteomes" id="UP000050741">
    <property type="component" value="Unassembled WGS sequence"/>
</dbReference>
<keyword evidence="4 6" id="KW-0472">Membrane</keyword>
<evidence type="ECO:0000256" key="4">
    <source>
        <dbReference type="ARBA" id="ARBA00023136"/>
    </source>
</evidence>
<feature type="chain" id="PRO_5008146246" evidence="7">
    <location>
        <begin position="17"/>
        <end position="595"/>
    </location>
</feature>
<accession>A0A183BJ15</accession>
<dbReference type="GO" id="GO:0005789">
    <property type="term" value="C:endoplasmic reticulum membrane"/>
    <property type="evidence" value="ECO:0007669"/>
    <property type="project" value="UniProtKB-SubCell"/>
</dbReference>
<keyword evidence="7" id="KW-0732">Signal</keyword>
<reference evidence="9" key="1">
    <citation type="submission" date="2013-12" db="EMBL/GenBank/DDBJ databases">
        <authorList>
            <person name="Aslett M."/>
        </authorList>
    </citation>
    <scope>NUCLEOTIDE SEQUENCE [LARGE SCALE GENOMIC DNA]</scope>
    <source>
        <strain evidence="9">Lindley</strain>
    </source>
</reference>
<name>A0A183BJ15_GLOPA</name>
<evidence type="ECO:0000256" key="6">
    <source>
        <dbReference type="SAM" id="Phobius"/>
    </source>
</evidence>
<dbReference type="InterPro" id="IPR036249">
    <property type="entry name" value="Thioredoxin-like_sf"/>
</dbReference>
<dbReference type="PROSITE" id="PS51352">
    <property type="entry name" value="THIOREDOXIN_2"/>
    <property type="match status" value="1"/>
</dbReference>
<dbReference type="PRINTS" id="PR00421">
    <property type="entry name" value="THIOREDOXIN"/>
</dbReference>
<evidence type="ECO:0000313" key="10">
    <source>
        <dbReference type="WBParaSite" id="GPLIN_000059400"/>
    </source>
</evidence>
<evidence type="ECO:0000256" key="3">
    <source>
        <dbReference type="ARBA" id="ARBA00022989"/>
    </source>
</evidence>
<keyword evidence="2 6" id="KW-0812">Transmembrane</keyword>
<reference evidence="9" key="2">
    <citation type="submission" date="2014-05" db="EMBL/GenBank/DDBJ databases">
        <title>The genome and life-stage specific transcriptomes of Globodera pallida elucidate key aspects of plant parasitism by a cyst nematode.</title>
        <authorList>
            <person name="Cotton J.A."/>
            <person name="Lilley C.J."/>
            <person name="Jones L.M."/>
            <person name="Kikuchi T."/>
            <person name="Reid A.J."/>
            <person name="Thorpe P."/>
            <person name="Tsai I.J."/>
            <person name="Beasley H."/>
            <person name="Blok V."/>
            <person name="Cock P.J.A."/>
            <person name="Van den Akker S.E."/>
            <person name="Holroyd N."/>
            <person name="Hunt M."/>
            <person name="Mantelin S."/>
            <person name="Naghra H."/>
            <person name="Pain A."/>
            <person name="Palomares-Rius J.E."/>
            <person name="Zarowiecki M."/>
            <person name="Berriman M."/>
            <person name="Jones J.T."/>
            <person name="Urwin P.E."/>
        </authorList>
    </citation>
    <scope>NUCLEOTIDE SEQUENCE [LARGE SCALE GENOMIC DNA]</scope>
    <source>
        <strain evidence="9">Lindley</strain>
    </source>
</reference>
<protein>
    <submittedName>
        <fullName evidence="10">Thioredoxin domain-containing protein</fullName>
    </submittedName>
</protein>
<proteinExistence type="predicted"/>
<dbReference type="AlphaFoldDB" id="A0A183BJ15"/>
<feature type="transmembrane region" description="Helical" evidence="6">
    <location>
        <begin position="518"/>
        <end position="539"/>
    </location>
</feature>
<dbReference type="WBParaSite" id="GPLIN_000059400">
    <property type="protein sequence ID" value="GPLIN_000059400"/>
    <property type="gene ID" value="GPLIN_000059400"/>
</dbReference>
<feature type="transmembrane region" description="Helical" evidence="6">
    <location>
        <begin position="555"/>
        <end position="574"/>
    </location>
</feature>
<keyword evidence="3 6" id="KW-1133">Transmembrane helix</keyword>
<dbReference type="PANTHER" id="PTHR46426">
    <property type="entry name" value="PROTEIN DISULFIDE-ISOMERASE TMX3"/>
    <property type="match status" value="1"/>
</dbReference>
<evidence type="ECO:0000256" key="1">
    <source>
        <dbReference type="ARBA" id="ARBA00004389"/>
    </source>
</evidence>
<dbReference type="InterPro" id="IPR052250">
    <property type="entry name" value="PDI_TMX3"/>
</dbReference>
<dbReference type="InterPro" id="IPR013766">
    <property type="entry name" value="Thioredoxin_domain"/>
</dbReference>
<dbReference type="InterPro" id="IPR017937">
    <property type="entry name" value="Thioredoxin_CS"/>
</dbReference>
<feature type="transmembrane region" description="Helical" evidence="6">
    <location>
        <begin position="337"/>
        <end position="358"/>
    </location>
</feature>
<comment type="subcellular location">
    <subcellularLocation>
        <location evidence="1">Endoplasmic reticulum membrane</location>
        <topology evidence="1">Single-pass membrane protein</topology>
    </subcellularLocation>
</comment>
<dbReference type="Gene3D" id="3.40.30.10">
    <property type="entry name" value="Glutaredoxin"/>
    <property type="match status" value="1"/>
</dbReference>
<evidence type="ECO:0000259" key="8">
    <source>
        <dbReference type="PROSITE" id="PS51352"/>
    </source>
</evidence>
<feature type="domain" description="Thioredoxin" evidence="8">
    <location>
        <begin position="10"/>
        <end position="133"/>
    </location>
</feature>
<sequence>MVRVNLVLSLYVGCIAYLCVTDSTKIHSNVIELSDRFLEVMDQGLWFVVFYAPWCAHCKKLMPAWEHMAHALADKNSAVRVGKLDCTRFSSVSSALHVKGYPTIIFFRNGVQLHYEGERRKEEMVKFVEKCSGPIVDRIDTLTKFAELRDKELLPEKTEFAGNETKVLVFRDLDYLVKFDADKDDLSKWVGRQRWPFLPQITAPNVRTIADSTDKLLVLASVDGMDMHNASTDSGRFLDMVKRTAVEALADVEIEEHFQFGWLDGGQIANGIVMDTLPIWCDDQPAQMTAQSLLLFLRNVRQGDVVVQGGRAWITRLRRMVYEITSNVYDMFNHQPILTVCLFGVPLAFFSIITYSICSADFSVERDEIYPDEEEDDVPMEEFDDSEVWTYNKRKCERAKQIGAMDNCGEKNGTRRQKPRSSIRLIGRRCSCVIEMSDERAAETRGGGGGIARGWEDSFWKSRMSLCGRQTAAFPDFSPSAIDSLSNDHSLTVVEFDPNDRRYRCCCGQSHSTTGVRIIAGGLCVTVLLEFWQLCWHFLPSLGTSNTFPAPTTGSVVQLLFGLFTVSSVLFALWRESSNFLLPYLLLQCIGLSAV</sequence>
<keyword evidence="9" id="KW-1185">Reference proteome</keyword>
<dbReference type="PANTHER" id="PTHR46426:SF1">
    <property type="entry name" value="PROTEIN DISULFIDE-ISOMERASE TMX3"/>
    <property type="match status" value="1"/>
</dbReference>
<evidence type="ECO:0000256" key="5">
    <source>
        <dbReference type="ARBA" id="ARBA00045246"/>
    </source>
</evidence>
<comment type="function">
    <text evidence="5">Probable disulfide isomerase, which participates in the folding of proteins containing disulfide bonds. May act as a dithiol oxidase. Acts as a regulator of endoplasmic reticulum-mitochondria contact sites via its ability to regulate redox signals.</text>
</comment>
<dbReference type="PROSITE" id="PS00194">
    <property type="entry name" value="THIOREDOXIN_1"/>
    <property type="match status" value="1"/>
</dbReference>
<feature type="signal peptide" evidence="7">
    <location>
        <begin position="1"/>
        <end position="16"/>
    </location>
</feature>
<dbReference type="Pfam" id="PF00085">
    <property type="entry name" value="Thioredoxin"/>
    <property type="match status" value="1"/>
</dbReference>
<dbReference type="SUPFAM" id="SSF52833">
    <property type="entry name" value="Thioredoxin-like"/>
    <property type="match status" value="1"/>
</dbReference>